<dbReference type="InterPro" id="IPR015018">
    <property type="entry name" value="DUF1905"/>
</dbReference>
<proteinExistence type="predicted"/>
<evidence type="ECO:0008006" key="3">
    <source>
        <dbReference type="Google" id="ProtNLM"/>
    </source>
</evidence>
<evidence type="ECO:0000313" key="1">
    <source>
        <dbReference type="EMBL" id="AOM80851.1"/>
    </source>
</evidence>
<dbReference type="EMBL" id="CP017141">
    <property type="protein sequence ID" value="AOM80851.1"/>
    <property type="molecule type" value="Genomic_DNA"/>
</dbReference>
<protein>
    <recommendedName>
        <fullName evidence="3">Bacteriocin-protection, YdeI or OmpD-Associated</fullName>
    </recommendedName>
</protein>
<dbReference type="OrthoDB" id="680797at2"/>
<dbReference type="SUPFAM" id="SSF141694">
    <property type="entry name" value="AF2212/PG0164-like"/>
    <property type="match status" value="1"/>
</dbReference>
<sequence>MVTFKAEIERFAEMGEKSGWTYIFIPFATANEIKKNCKKSYRVKGQLDQVPVEGLALVPMGEGDFIISLNATLRKKLKKEKGGILDVALEEDVAFKIEMPEDLELCLSDEPQLLKNFLKQPKSHQNWYINWLNSAKTEPTRTKRIVKIVSAMDKDWDFGTMMRDGKPPKNKD</sequence>
<reference evidence="1 2" key="1">
    <citation type="submission" date="2016-08" db="EMBL/GenBank/DDBJ databases">
        <authorList>
            <person name="Seilhamer J.J."/>
        </authorList>
    </citation>
    <scope>NUCLEOTIDE SEQUENCE [LARGE SCALE GENOMIC DNA]</scope>
    <source>
        <strain evidence="1 2">DX4</strain>
    </source>
</reference>
<dbReference type="InterPro" id="IPR037079">
    <property type="entry name" value="AF2212/PG0164-like_sf"/>
</dbReference>
<dbReference type="Proteomes" id="UP000094313">
    <property type="component" value="Chromosome"/>
</dbReference>
<organism evidence="1 2">
    <name type="scientific">Pedobacter steynii</name>
    <dbReference type="NCBI Taxonomy" id="430522"/>
    <lineage>
        <taxon>Bacteria</taxon>
        <taxon>Pseudomonadati</taxon>
        <taxon>Bacteroidota</taxon>
        <taxon>Sphingobacteriia</taxon>
        <taxon>Sphingobacteriales</taxon>
        <taxon>Sphingobacteriaceae</taxon>
        <taxon>Pedobacter</taxon>
    </lineage>
</organism>
<keyword evidence="2" id="KW-1185">Reference proteome</keyword>
<dbReference type="Pfam" id="PF13376">
    <property type="entry name" value="OmdA"/>
    <property type="match status" value="1"/>
</dbReference>
<name>A0A1D7QQG2_9SPHI</name>
<dbReference type="Gene3D" id="2.40.30.100">
    <property type="entry name" value="AF2212/PG0164-like"/>
    <property type="match status" value="1"/>
</dbReference>
<accession>A0A1D7QQG2</accession>
<evidence type="ECO:0000313" key="2">
    <source>
        <dbReference type="Proteomes" id="UP000094313"/>
    </source>
</evidence>
<dbReference type="KEGG" id="psty:BFS30_17745"/>
<dbReference type="AlphaFoldDB" id="A0A1D7QQG2"/>
<dbReference type="Pfam" id="PF08922">
    <property type="entry name" value="DUF1905"/>
    <property type="match status" value="1"/>
</dbReference>
<gene>
    <name evidence="1" type="ORF">BFS30_17745</name>
</gene>